<evidence type="ECO:0000256" key="11">
    <source>
        <dbReference type="ARBA" id="ARBA00023054"/>
    </source>
</evidence>
<name>M7AXS5_CHEMY</name>
<dbReference type="InterPro" id="IPR050143">
    <property type="entry name" value="TRIM/RBCC"/>
</dbReference>
<dbReference type="PRINTS" id="PR01407">
    <property type="entry name" value="BUTYPHLNCDUF"/>
</dbReference>
<dbReference type="InterPro" id="IPR013320">
    <property type="entry name" value="ConA-like_dom_sf"/>
</dbReference>
<evidence type="ECO:0000313" key="17">
    <source>
        <dbReference type="EMBL" id="EMP24588.1"/>
    </source>
</evidence>
<comment type="similarity">
    <text evidence="4">Belongs to the TRIM/RBCC family.</text>
</comment>
<protein>
    <recommendedName>
        <fullName evidence="5">RING-type E3 ubiquitin transferase</fullName>
        <ecNumber evidence="5">2.3.2.27</ecNumber>
    </recommendedName>
</protein>
<dbReference type="EC" id="2.3.2.27" evidence="5"/>
<evidence type="ECO:0000256" key="12">
    <source>
        <dbReference type="PROSITE-ProRule" id="PRU00024"/>
    </source>
</evidence>
<dbReference type="PRINTS" id="PR01406">
    <property type="entry name" value="BBOXZNFINGER"/>
</dbReference>
<evidence type="ECO:0000256" key="2">
    <source>
        <dbReference type="ARBA" id="ARBA00004496"/>
    </source>
</evidence>
<evidence type="ECO:0000256" key="5">
    <source>
        <dbReference type="ARBA" id="ARBA00012483"/>
    </source>
</evidence>
<keyword evidence="10" id="KW-0862">Zinc</keyword>
<evidence type="ECO:0000259" key="15">
    <source>
        <dbReference type="PROSITE" id="PS50119"/>
    </source>
</evidence>
<dbReference type="SMART" id="SM00449">
    <property type="entry name" value="SPRY"/>
    <property type="match status" value="1"/>
</dbReference>
<feature type="domain" description="B30.2/SPRY" evidence="16">
    <location>
        <begin position="373"/>
        <end position="564"/>
    </location>
</feature>
<evidence type="ECO:0000256" key="1">
    <source>
        <dbReference type="ARBA" id="ARBA00000900"/>
    </source>
</evidence>
<evidence type="ECO:0000256" key="14">
    <source>
        <dbReference type="SAM" id="MobiDB-lite"/>
    </source>
</evidence>
<dbReference type="SMART" id="SM00336">
    <property type="entry name" value="BBOX"/>
    <property type="match status" value="1"/>
</dbReference>
<keyword evidence="9" id="KW-0833">Ubl conjugation pathway</keyword>
<dbReference type="InterPro" id="IPR020457">
    <property type="entry name" value="Znf_B-box_chordata"/>
</dbReference>
<dbReference type="FunFam" id="2.60.120.920:FF:000004">
    <property type="entry name" value="Butyrophilin subfamily 1 member A1"/>
    <property type="match status" value="1"/>
</dbReference>
<dbReference type="AlphaFoldDB" id="M7AXS5"/>
<keyword evidence="8 12" id="KW-0479">Metal-binding</keyword>
<evidence type="ECO:0000256" key="8">
    <source>
        <dbReference type="ARBA" id="ARBA00022771"/>
    </source>
</evidence>
<keyword evidence="18" id="KW-1185">Reference proteome</keyword>
<dbReference type="Gene3D" id="3.30.160.60">
    <property type="entry name" value="Classic Zinc Finger"/>
    <property type="match status" value="1"/>
</dbReference>
<organism evidence="17 18">
    <name type="scientific">Chelonia mydas</name>
    <name type="common">Green sea-turtle</name>
    <name type="synonym">Chelonia agassizi</name>
    <dbReference type="NCBI Taxonomy" id="8469"/>
    <lineage>
        <taxon>Eukaryota</taxon>
        <taxon>Metazoa</taxon>
        <taxon>Chordata</taxon>
        <taxon>Craniata</taxon>
        <taxon>Vertebrata</taxon>
        <taxon>Euteleostomi</taxon>
        <taxon>Archelosauria</taxon>
        <taxon>Testudinata</taxon>
        <taxon>Testudines</taxon>
        <taxon>Cryptodira</taxon>
        <taxon>Durocryptodira</taxon>
        <taxon>Americhelydia</taxon>
        <taxon>Chelonioidea</taxon>
        <taxon>Cheloniidae</taxon>
        <taxon>Chelonia</taxon>
    </lineage>
</organism>
<evidence type="ECO:0000256" key="3">
    <source>
        <dbReference type="ARBA" id="ARBA00004906"/>
    </source>
</evidence>
<dbReference type="EMBL" id="KB599879">
    <property type="protein sequence ID" value="EMP24588.1"/>
    <property type="molecule type" value="Genomic_DNA"/>
</dbReference>
<dbReference type="InterPro" id="IPR000315">
    <property type="entry name" value="Znf_B-box"/>
</dbReference>
<keyword evidence="7" id="KW-0808">Transferase</keyword>
<dbReference type="PROSITE" id="PS50188">
    <property type="entry name" value="B302_SPRY"/>
    <property type="match status" value="1"/>
</dbReference>
<dbReference type="GO" id="GO:0005737">
    <property type="term" value="C:cytoplasm"/>
    <property type="evidence" value="ECO:0007669"/>
    <property type="project" value="UniProtKB-SubCell"/>
</dbReference>
<dbReference type="InterPro" id="IPR003877">
    <property type="entry name" value="SPRY_dom"/>
</dbReference>
<dbReference type="CDD" id="cd12888">
    <property type="entry name" value="SPRY_PRY_TRIM7_like"/>
    <property type="match status" value="1"/>
</dbReference>
<dbReference type="InterPro" id="IPR003879">
    <property type="entry name" value="Butyrophylin_SPRY"/>
</dbReference>
<evidence type="ECO:0000256" key="13">
    <source>
        <dbReference type="SAM" id="Coils"/>
    </source>
</evidence>
<dbReference type="InterPro" id="IPR001870">
    <property type="entry name" value="B30.2/SPRY"/>
</dbReference>
<dbReference type="Pfam" id="PF00643">
    <property type="entry name" value="zf-B_box"/>
    <property type="match status" value="1"/>
</dbReference>
<feature type="coiled-coil region" evidence="13">
    <location>
        <begin position="21"/>
        <end position="124"/>
    </location>
</feature>
<feature type="domain" description="B box-type" evidence="15">
    <location>
        <begin position="213"/>
        <end position="254"/>
    </location>
</feature>
<feature type="region of interest" description="Disordered" evidence="14">
    <location>
        <begin position="140"/>
        <end position="165"/>
    </location>
</feature>
<dbReference type="SUPFAM" id="SSF57845">
    <property type="entry name" value="B-box zinc-binding domain"/>
    <property type="match status" value="1"/>
</dbReference>
<keyword evidence="8 12" id="KW-0863">Zinc-finger</keyword>
<dbReference type="Proteomes" id="UP000031443">
    <property type="component" value="Unassembled WGS sequence"/>
</dbReference>
<dbReference type="Pfam" id="PF00622">
    <property type="entry name" value="SPRY"/>
    <property type="match status" value="1"/>
</dbReference>
<comment type="catalytic activity">
    <reaction evidence="1">
        <text>S-ubiquitinyl-[E2 ubiquitin-conjugating enzyme]-L-cysteine + [acceptor protein]-L-lysine = [E2 ubiquitin-conjugating enzyme]-L-cysteine + N(6)-ubiquitinyl-[acceptor protein]-L-lysine.</text>
        <dbReference type="EC" id="2.3.2.27"/>
    </reaction>
</comment>
<keyword evidence="6" id="KW-0963">Cytoplasm</keyword>
<feature type="coiled-coil region" evidence="13">
    <location>
        <begin position="269"/>
        <end position="361"/>
    </location>
</feature>
<evidence type="ECO:0000256" key="7">
    <source>
        <dbReference type="ARBA" id="ARBA00022679"/>
    </source>
</evidence>
<reference evidence="18" key="1">
    <citation type="journal article" date="2013" name="Nat. Genet.">
        <title>The draft genomes of soft-shell turtle and green sea turtle yield insights into the development and evolution of the turtle-specific body plan.</title>
        <authorList>
            <person name="Wang Z."/>
            <person name="Pascual-Anaya J."/>
            <person name="Zadissa A."/>
            <person name="Li W."/>
            <person name="Niimura Y."/>
            <person name="Huang Z."/>
            <person name="Li C."/>
            <person name="White S."/>
            <person name="Xiong Z."/>
            <person name="Fang D."/>
            <person name="Wang B."/>
            <person name="Ming Y."/>
            <person name="Chen Y."/>
            <person name="Zheng Y."/>
            <person name="Kuraku S."/>
            <person name="Pignatelli M."/>
            <person name="Herrero J."/>
            <person name="Beal K."/>
            <person name="Nozawa M."/>
            <person name="Li Q."/>
            <person name="Wang J."/>
            <person name="Zhang H."/>
            <person name="Yu L."/>
            <person name="Shigenobu S."/>
            <person name="Wang J."/>
            <person name="Liu J."/>
            <person name="Flicek P."/>
            <person name="Searle S."/>
            <person name="Wang J."/>
            <person name="Kuratani S."/>
            <person name="Yin Y."/>
            <person name="Aken B."/>
            <person name="Zhang G."/>
            <person name="Irie N."/>
        </authorList>
    </citation>
    <scope>NUCLEOTIDE SEQUENCE [LARGE SCALE GENOMIC DNA]</scope>
</reference>
<dbReference type="GO" id="GO:0061630">
    <property type="term" value="F:ubiquitin protein ligase activity"/>
    <property type="evidence" value="ECO:0007669"/>
    <property type="project" value="UniProtKB-EC"/>
</dbReference>
<accession>M7AXS5</accession>
<dbReference type="GO" id="GO:0008270">
    <property type="term" value="F:zinc ion binding"/>
    <property type="evidence" value="ECO:0007669"/>
    <property type="project" value="UniProtKB-KW"/>
</dbReference>
<evidence type="ECO:0000259" key="16">
    <source>
        <dbReference type="PROSITE" id="PS50188"/>
    </source>
</evidence>
<dbReference type="PROSITE" id="PS50119">
    <property type="entry name" value="ZF_BBOX"/>
    <property type="match status" value="1"/>
</dbReference>
<comment type="subcellular location">
    <subcellularLocation>
        <location evidence="2">Cytoplasm</location>
    </subcellularLocation>
</comment>
<dbReference type="SUPFAM" id="SSF49899">
    <property type="entry name" value="Concanavalin A-like lectins/glucanases"/>
    <property type="match status" value="1"/>
</dbReference>
<keyword evidence="11 13" id="KW-0175">Coiled coil</keyword>
<comment type="pathway">
    <text evidence="3">Protein modification; protein ubiquitination.</text>
</comment>
<dbReference type="Pfam" id="PF13765">
    <property type="entry name" value="PRY"/>
    <property type="match status" value="1"/>
</dbReference>
<dbReference type="InterPro" id="IPR006574">
    <property type="entry name" value="PRY"/>
</dbReference>
<sequence length="564" mass="64504">MRELVCFAQHLLEAEADLNAHGKIRERIEAASREMSAAEEELGRQLESVDATTEELVVKKKNLQDEQEEKKGNLERLRIQLGSCRRSEREAREMLERANRHLGEMQAELQRQREEAERNRLQRDIGIGLMFIPLLGTIADLKDPRPQRTQSQQTSKEAEGRRLAGQVNVTVRSSLSLVPWPPQARDPFQEGELQPNRQLRAVVEIAKKFPDPTGKEACEKHEELLKLFCEVDQTLICVVCRESSRHKDHSVLPLEEAAMAYPEQIQSRLESWKKERDEILSDKSSAENTSQELLKQLETEKQKIVSEFQRLRQFLEEQEQLLLAQLEELNKEIEKRRAEYVAKLSEELSSFSSLISEMEQKCQLPASEFLQPQLPVDVKKCTGQAFVMFVAKVTLDPDTAHPDLLVSADRRRVRWGDTRQDLPDNPERCDTVPCVLGCEGFTSGRHYWEVEVEMEMEGRGLCAVGVARESVGRKGWINPEPEQGIWAGMCSEDEYWALTSPGQSTPLSPSRAPRRIRVYLDYEEGRVAFFDAGCGDPILTFLRAAFAGERIRPLFWVGVSVRLL</sequence>
<dbReference type="InterPro" id="IPR043136">
    <property type="entry name" value="B30.2/SPRY_sf"/>
</dbReference>
<gene>
    <name evidence="17" type="ORF">UY3_18342</name>
</gene>
<dbReference type="PANTHER" id="PTHR24103">
    <property type="entry name" value="E3 UBIQUITIN-PROTEIN LIGASE TRIM"/>
    <property type="match status" value="1"/>
</dbReference>
<dbReference type="SMART" id="SM00589">
    <property type="entry name" value="PRY"/>
    <property type="match status" value="1"/>
</dbReference>
<proteinExistence type="inferred from homology"/>
<evidence type="ECO:0000256" key="4">
    <source>
        <dbReference type="ARBA" id="ARBA00008518"/>
    </source>
</evidence>
<evidence type="ECO:0000313" key="18">
    <source>
        <dbReference type="Proteomes" id="UP000031443"/>
    </source>
</evidence>
<dbReference type="Gene3D" id="2.60.120.920">
    <property type="match status" value="1"/>
</dbReference>
<evidence type="ECO:0000256" key="6">
    <source>
        <dbReference type="ARBA" id="ARBA00022490"/>
    </source>
</evidence>
<evidence type="ECO:0000256" key="9">
    <source>
        <dbReference type="ARBA" id="ARBA00022786"/>
    </source>
</evidence>
<evidence type="ECO:0000256" key="10">
    <source>
        <dbReference type="ARBA" id="ARBA00022833"/>
    </source>
</evidence>